<name>A0A8D2Q5F8_VARKO</name>
<dbReference type="InterPro" id="IPR011705">
    <property type="entry name" value="BACK"/>
</dbReference>
<dbReference type="SMART" id="SM00875">
    <property type="entry name" value="BACK"/>
    <property type="match status" value="1"/>
</dbReference>
<dbReference type="Gene3D" id="2.120.10.80">
    <property type="entry name" value="Kelch-type beta propeller"/>
    <property type="match status" value="1"/>
</dbReference>
<dbReference type="InterPro" id="IPR015915">
    <property type="entry name" value="Kelch-typ_b-propeller"/>
</dbReference>
<evidence type="ECO:0000313" key="9">
    <source>
        <dbReference type="Proteomes" id="UP000694545"/>
    </source>
</evidence>
<sequence>VYKCTDHADAVLRSLNEQRHQGFFCDVVLVVDEQRVPAHRNILAACSDYFNSMFTLGMREAYQREVELFGASYLGLKAIVDFLYGCDLSLNGGNIDYILETAHLLQIWKVVDFCCEYLENEVNEENYLYLQELALSYSLQHLDAYIDAFILRNFGTLSFTPAFLQNVSGRKLCQYLGSSDVQQECEHDLLQAALQWLTQDPERECEACRVLENIHFPLIPKSDLLHRVKPAICALLPKESKCEGFVEEAVYYHNHVAAQPALQNERTALRGSTEKLLFVGGEVSEHSLELSDDTCFLDTQEGRWVRETPLPARRSHHGVAVLGGFIFIAGGSFSRDNGGDAASNLLYRYDPRCNQWIKLAPMRQRRVDFYLAAVKRILVAVGGRNENGALSSVEMYSPEKDTWSYVAGLPRFTYGHAGAVHNEFVYISGGHDYQIGPYRKNLLCYDYRTDVWEERQPMITARGWHSMCTVGDSIFSIGGSDDYLETMARFDILAVESYSPQCDQWTTVAPLLQASSESGVATWEGKIYILGGYSWEDTVFSRTVQVYDKEKNKWQKGTDLPKAIAGVSACVCMLKPRSGDKKRRAKPKWHKDQER</sequence>
<dbReference type="SMART" id="SM00612">
    <property type="entry name" value="Kelch"/>
    <property type="match status" value="6"/>
</dbReference>
<reference evidence="8" key="2">
    <citation type="submission" date="2025-09" db="UniProtKB">
        <authorList>
            <consortium name="Ensembl"/>
        </authorList>
    </citation>
    <scope>IDENTIFICATION</scope>
</reference>
<dbReference type="PROSITE" id="PS50097">
    <property type="entry name" value="BTB"/>
    <property type="match status" value="1"/>
</dbReference>
<feature type="domain" description="BTB" evidence="7">
    <location>
        <begin position="25"/>
        <end position="92"/>
    </location>
</feature>
<dbReference type="Gene3D" id="1.25.40.420">
    <property type="match status" value="1"/>
</dbReference>
<evidence type="ECO:0000256" key="2">
    <source>
        <dbReference type="ARBA" id="ARBA00004906"/>
    </source>
</evidence>
<dbReference type="AlphaFoldDB" id="A0A8D2Q5F8"/>
<comment type="pathway">
    <text evidence="2">Protein modification; protein ubiquitination.</text>
</comment>
<dbReference type="InterPro" id="IPR006652">
    <property type="entry name" value="Kelch_1"/>
</dbReference>
<evidence type="ECO:0000259" key="7">
    <source>
        <dbReference type="PROSITE" id="PS50097"/>
    </source>
</evidence>
<dbReference type="Pfam" id="PF07707">
    <property type="entry name" value="BACK"/>
    <property type="match status" value="1"/>
</dbReference>
<keyword evidence="4" id="KW-0880">Kelch repeat</keyword>
<dbReference type="InterPro" id="IPR017096">
    <property type="entry name" value="BTB-kelch_protein"/>
</dbReference>
<evidence type="ECO:0000256" key="5">
    <source>
        <dbReference type="ARBA" id="ARBA00022737"/>
    </source>
</evidence>
<evidence type="ECO:0000256" key="1">
    <source>
        <dbReference type="ARBA" id="ARBA00003098"/>
    </source>
</evidence>
<evidence type="ECO:0000313" key="8">
    <source>
        <dbReference type="Ensembl" id="ENSVKKP00000020944.1"/>
    </source>
</evidence>
<accession>A0A8D2Q5F8</accession>
<dbReference type="GO" id="GO:0016567">
    <property type="term" value="P:protein ubiquitination"/>
    <property type="evidence" value="ECO:0007669"/>
    <property type="project" value="UniProtKB-UniPathway"/>
</dbReference>
<reference evidence="8" key="1">
    <citation type="submission" date="2025-08" db="UniProtKB">
        <authorList>
            <consortium name="Ensembl"/>
        </authorList>
    </citation>
    <scope>IDENTIFICATION</scope>
</reference>
<dbReference type="InterPro" id="IPR011333">
    <property type="entry name" value="SKP1/BTB/POZ_sf"/>
</dbReference>
<gene>
    <name evidence="8" type="primary">KLHL36</name>
</gene>
<evidence type="ECO:0000256" key="6">
    <source>
        <dbReference type="ARBA" id="ARBA00022786"/>
    </source>
</evidence>
<comment type="function">
    <text evidence="1">Probable substrate-specific adapter of an E3 ubiquitin-protein ligase complex which mediates the ubiquitination and subsequent proteasomal degradation of target proteins.</text>
</comment>
<protein>
    <recommendedName>
        <fullName evidence="3">Kelch-like protein 36</fullName>
    </recommendedName>
</protein>
<dbReference type="Pfam" id="PF00651">
    <property type="entry name" value="BTB"/>
    <property type="match status" value="1"/>
</dbReference>
<dbReference type="PANTHER" id="PTHR45632:SF4">
    <property type="entry name" value="KELCH-LIKE PROTEIN 36"/>
    <property type="match status" value="1"/>
</dbReference>
<evidence type="ECO:0000256" key="3">
    <source>
        <dbReference type="ARBA" id="ARBA00019802"/>
    </source>
</evidence>
<keyword evidence="5" id="KW-0677">Repeat</keyword>
<dbReference type="SUPFAM" id="SSF117281">
    <property type="entry name" value="Kelch motif"/>
    <property type="match status" value="1"/>
</dbReference>
<dbReference type="UniPathway" id="UPA00143"/>
<dbReference type="Proteomes" id="UP000694545">
    <property type="component" value="Unplaced"/>
</dbReference>
<dbReference type="Ensembl" id="ENSVKKT00000021466.1">
    <property type="protein sequence ID" value="ENSVKKP00000020944.1"/>
    <property type="gene ID" value="ENSVKKG00000014069.1"/>
</dbReference>
<dbReference type="PIRSF" id="PIRSF037037">
    <property type="entry name" value="Kelch-like_protein_gigaxonin"/>
    <property type="match status" value="1"/>
</dbReference>
<dbReference type="OMA" id="RPAEDRW"/>
<evidence type="ECO:0000256" key="4">
    <source>
        <dbReference type="ARBA" id="ARBA00022441"/>
    </source>
</evidence>
<dbReference type="SUPFAM" id="SSF54695">
    <property type="entry name" value="POZ domain"/>
    <property type="match status" value="1"/>
</dbReference>
<dbReference type="Gene3D" id="3.30.710.10">
    <property type="entry name" value="Potassium Channel Kv1.1, Chain A"/>
    <property type="match status" value="1"/>
</dbReference>
<dbReference type="Pfam" id="PF01344">
    <property type="entry name" value="Kelch_1"/>
    <property type="match status" value="2"/>
</dbReference>
<dbReference type="SMART" id="SM00225">
    <property type="entry name" value="BTB"/>
    <property type="match status" value="1"/>
</dbReference>
<dbReference type="PANTHER" id="PTHR45632">
    <property type="entry name" value="LD33804P"/>
    <property type="match status" value="1"/>
</dbReference>
<keyword evidence="6" id="KW-0833">Ubl conjugation pathway</keyword>
<organism evidence="8 9">
    <name type="scientific">Varanus komodoensis</name>
    <name type="common">Komodo dragon</name>
    <dbReference type="NCBI Taxonomy" id="61221"/>
    <lineage>
        <taxon>Eukaryota</taxon>
        <taxon>Metazoa</taxon>
        <taxon>Chordata</taxon>
        <taxon>Craniata</taxon>
        <taxon>Vertebrata</taxon>
        <taxon>Euteleostomi</taxon>
        <taxon>Lepidosauria</taxon>
        <taxon>Squamata</taxon>
        <taxon>Bifurcata</taxon>
        <taxon>Unidentata</taxon>
        <taxon>Episquamata</taxon>
        <taxon>Toxicofera</taxon>
        <taxon>Anguimorpha</taxon>
        <taxon>Paleoanguimorpha</taxon>
        <taxon>Varanoidea</taxon>
        <taxon>Varanidae</taxon>
        <taxon>Varanus</taxon>
    </lineage>
</organism>
<keyword evidence="9" id="KW-1185">Reference proteome</keyword>
<dbReference type="GO" id="GO:0097602">
    <property type="term" value="F:cullin family protein binding"/>
    <property type="evidence" value="ECO:0007669"/>
    <property type="project" value="TreeGrafter"/>
</dbReference>
<dbReference type="Pfam" id="PF24681">
    <property type="entry name" value="Kelch_KLHDC2_KLHL20_DRC7"/>
    <property type="match status" value="1"/>
</dbReference>
<proteinExistence type="predicted"/>
<dbReference type="InterPro" id="IPR000210">
    <property type="entry name" value="BTB/POZ_dom"/>
</dbReference>